<comment type="pathway">
    <text evidence="1 8">Purine metabolism; IMP biosynthesis via de novo pathway; 5-amino-1-(5-phospho-D-ribosyl)imidazole-4-carboxamide from 5-amino-1-(5-phospho-D-ribosyl)imidazole-4-carboxylate: step 1/2.</text>
</comment>
<accession>A0A1V5MJY0</accession>
<dbReference type="GO" id="GO:0004639">
    <property type="term" value="F:phosphoribosylaminoimidazolesuccinocarboxamide synthase activity"/>
    <property type="evidence" value="ECO:0007669"/>
    <property type="project" value="UniProtKB-UniRule"/>
</dbReference>
<dbReference type="EC" id="6.3.2.6" evidence="8"/>
<keyword evidence="3 8" id="KW-0436">Ligase</keyword>
<evidence type="ECO:0000256" key="6">
    <source>
        <dbReference type="ARBA" id="ARBA00022840"/>
    </source>
</evidence>
<organism evidence="10">
    <name type="scientific">candidate division TA06 bacterium ADurb.Bin417</name>
    <dbReference type="NCBI Taxonomy" id="1852828"/>
    <lineage>
        <taxon>Bacteria</taxon>
        <taxon>Bacteria division TA06</taxon>
    </lineage>
</organism>
<dbReference type="PANTHER" id="PTHR43700:SF1">
    <property type="entry name" value="PHOSPHORIBOSYLAMINOIMIDAZOLE-SUCCINOCARBOXAMIDE SYNTHASE"/>
    <property type="match status" value="1"/>
</dbReference>
<keyword evidence="4 8" id="KW-0547">Nucleotide-binding</keyword>
<dbReference type="AlphaFoldDB" id="A0A1V5MJY0"/>
<comment type="catalytic activity">
    <reaction evidence="7 8">
        <text>5-amino-1-(5-phospho-D-ribosyl)imidazole-4-carboxylate + L-aspartate + ATP = (2S)-2-[5-amino-1-(5-phospho-beta-D-ribosyl)imidazole-4-carboxamido]succinate + ADP + phosphate + 2 H(+)</text>
        <dbReference type="Rhea" id="RHEA:22628"/>
        <dbReference type="ChEBI" id="CHEBI:15378"/>
        <dbReference type="ChEBI" id="CHEBI:29991"/>
        <dbReference type="ChEBI" id="CHEBI:30616"/>
        <dbReference type="ChEBI" id="CHEBI:43474"/>
        <dbReference type="ChEBI" id="CHEBI:58443"/>
        <dbReference type="ChEBI" id="CHEBI:77657"/>
        <dbReference type="ChEBI" id="CHEBI:456216"/>
        <dbReference type="EC" id="6.3.2.6"/>
    </reaction>
</comment>
<dbReference type="PANTHER" id="PTHR43700">
    <property type="entry name" value="PHOSPHORIBOSYLAMINOIMIDAZOLE-SUCCINOCARBOXAMIDE SYNTHASE"/>
    <property type="match status" value="1"/>
</dbReference>
<evidence type="ECO:0000256" key="1">
    <source>
        <dbReference type="ARBA" id="ARBA00004672"/>
    </source>
</evidence>
<dbReference type="CDD" id="cd01414">
    <property type="entry name" value="SAICAR_synt_Sc"/>
    <property type="match status" value="1"/>
</dbReference>
<feature type="domain" description="SAICAR synthetase/ADE2 N-terminal" evidence="9">
    <location>
        <begin position="10"/>
        <end position="246"/>
    </location>
</feature>
<dbReference type="GO" id="GO:0005524">
    <property type="term" value="F:ATP binding"/>
    <property type="evidence" value="ECO:0007669"/>
    <property type="project" value="UniProtKB-KW"/>
</dbReference>
<evidence type="ECO:0000256" key="8">
    <source>
        <dbReference type="HAMAP-Rule" id="MF_00137"/>
    </source>
</evidence>
<dbReference type="SUPFAM" id="SSF56104">
    <property type="entry name" value="SAICAR synthase-like"/>
    <property type="match status" value="1"/>
</dbReference>
<comment type="caution">
    <text evidence="10">The sequence shown here is derived from an EMBL/GenBank/DDBJ whole genome shotgun (WGS) entry which is preliminary data.</text>
</comment>
<dbReference type="NCBIfam" id="TIGR00081">
    <property type="entry name" value="purC"/>
    <property type="match status" value="1"/>
</dbReference>
<dbReference type="UniPathway" id="UPA00074">
    <property type="reaction ID" value="UER00131"/>
</dbReference>
<sequence length="294" mass="33570">MKNKLPIELLYTGKVRELYRLEPGKLLMVASDRISAFDFILPTPIPEKGKILSQLSVFWFRRLESIIGNHLLIDNFRNFPECLRPFEKELAGRSLVVKEVRKLRIEAVDRRSGTVCGHRLPAGLSLSNRLPEPIFTPATKEEVGEHDRNISFEECAGLVGLEAARQLREKSLALYRTAAAYALERGVIIADTKFEFGYDPTGDLILIDEALTPDSSRFWESARYQPGREQESLDKQYVRNYLLEIKWPKEPPVPELPPEVVAQTREKYLQLYRIITGRSLDDAEKGAEHGQPAH</sequence>
<reference evidence="10" key="1">
    <citation type="submission" date="2017-02" db="EMBL/GenBank/DDBJ databases">
        <title>Delving into the versatile metabolic prowess of the omnipresent phylum Bacteroidetes.</title>
        <authorList>
            <person name="Nobu M.K."/>
            <person name="Mei R."/>
            <person name="Narihiro T."/>
            <person name="Kuroda K."/>
            <person name="Liu W.-T."/>
        </authorList>
    </citation>
    <scope>NUCLEOTIDE SEQUENCE</scope>
    <source>
        <strain evidence="10">ADurb.Bin417</strain>
    </source>
</reference>
<evidence type="ECO:0000259" key="9">
    <source>
        <dbReference type="Pfam" id="PF01259"/>
    </source>
</evidence>
<evidence type="ECO:0000256" key="7">
    <source>
        <dbReference type="ARBA" id="ARBA00048475"/>
    </source>
</evidence>
<dbReference type="HAMAP" id="MF_00137">
    <property type="entry name" value="SAICAR_synth"/>
    <property type="match status" value="1"/>
</dbReference>
<dbReference type="Gene3D" id="3.30.200.20">
    <property type="entry name" value="Phosphorylase Kinase, domain 1"/>
    <property type="match status" value="1"/>
</dbReference>
<proteinExistence type="inferred from homology"/>
<evidence type="ECO:0000313" key="10">
    <source>
        <dbReference type="EMBL" id="OPZ93577.1"/>
    </source>
</evidence>
<name>A0A1V5MJY0_UNCT6</name>
<keyword evidence="6 8" id="KW-0067">ATP-binding</keyword>
<gene>
    <name evidence="8 10" type="primary">purC</name>
    <name evidence="10" type="ORF">BWY73_00232</name>
</gene>
<dbReference type="InterPro" id="IPR028923">
    <property type="entry name" value="SAICAR_synt/ADE2_N"/>
</dbReference>
<dbReference type="GO" id="GO:0006189">
    <property type="term" value="P:'de novo' IMP biosynthetic process"/>
    <property type="evidence" value="ECO:0007669"/>
    <property type="project" value="UniProtKB-UniRule"/>
</dbReference>
<evidence type="ECO:0000256" key="3">
    <source>
        <dbReference type="ARBA" id="ARBA00022598"/>
    </source>
</evidence>
<keyword evidence="5 8" id="KW-0658">Purine biosynthesis</keyword>
<dbReference type="Proteomes" id="UP000485484">
    <property type="component" value="Unassembled WGS sequence"/>
</dbReference>
<dbReference type="Gene3D" id="3.30.470.20">
    <property type="entry name" value="ATP-grasp fold, B domain"/>
    <property type="match status" value="1"/>
</dbReference>
<evidence type="ECO:0000256" key="5">
    <source>
        <dbReference type="ARBA" id="ARBA00022755"/>
    </source>
</evidence>
<evidence type="ECO:0000256" key="4">
    <source>
        <dbReference type="ARBA" id="ARBA00022741"/>
    </source>
</evidence>
<evidence type="ECO:0000256" key="2">
    <source>
        <dbReference type="ARBA" id="ARBA00010190"/>
    </source>
</evidence>
<dbReference type="PROSITE" id="PS01058">
    <property type="entry name" value="SAICAR_SYNTHETASE_2"/>
    <property type="match status" value="1"/>
</dbReference>
<dbReference type="EMBL" id="MWAK01000017">
    <property type="protein sequence ID" value="OPZ93577.1"/>
    <property type="molecule type" value="Genomic_DNA"/>
</dbReference>
<dbReference type="InterPro" id="IPR018236">
    <property type="entry name" value="SAICAR_synthetase_CS"/>
</dbReference>
<dbReference type="Pfam" id="PF01259">
    <property type="entry name" value="SAICAR_synt"/>
    <property type="match status" value="1"/>
</dbReference>
<dbReference type="NCBIfam" id="NF010568">
    <property type="entry name" value="PRK13961.1"/>
    <property type="match status" value="1"/>
</dbReference>
<dbReference type="GO" id="GO:0005737">
    <property type="term" value="C:cytoplasm"/>
    <property type="evidence" value="ECO:0007669"/>
    <property type="project" value="TreeGrafter"/>
</dbReference>
<comment type="similarity">
    <text evidence="2 8">Belongs to the SAICAR synthetase family.</text>
</comment>
<protein>
    <recommendedName>
        <fullName evidence="8">Phosphoribosylaminoimidazole-succinocarboxamide synthase</fullName>
        <ecNumber evidence="8">6.3.2.6</ecNumber>
    </recommendedName>
    <alternativeName>
        <fullName evidence="8">SAICAR synthetase</fullName>
    </alternativeName>
</protein>
<dbReference type="InterPro" id="IPR001636">
    <property type="entry name" value="SAICAR_synth"/>
</dbReference>